<feature type="transmembrane region" description="Helical" evidence="1">
    <location>
        <begin position="12"/>
        <end position="33"/>
    </location>
</feature>
<keyword evidence="1" id="KW-1133">Transmembrane helix</keyword>
<organism evidence="2 3">
    <name type="scientific">Naasia lichenicola</name>
    <dbReference type="NCBI Taxonomy" id="2565933"/>
    <lineage>
        <taxon>Bacteria</taxon>
        <taxon>Bacillati</taxon>
        <taxon>Actinomycetota</taxon>
        <taxon>Actinomycetes</taxon>
        <taxon>Micrococcales</taxon>
        <taxon>Microbacteriaceae</taxon>
        <taxon>Naasia</taxon>
    </lineage>
</organism>
<accession>A0A4S4FLR7</accession>
<evidence type="ECO:0000313" key="2">
    <source>
        <dbReference type="EMBL" id="THG31034.1"/>
    </source>
</evidence>
<sequence length="96" mass="10238">MTLVVGLLTQHLGTATVIRFIACALALIVVVFAWQARSHVWIVAIAAVAVLWNPAFPLPFSGVGWDAAHVLAATIAMAAALFVRQRMEGTSVRASR</sequence>
<name>A0A4S4FLR7_9MICO</name>
<dbReference type="Proteomes" id="UP000309133">
    <property type="component" value="Unassembled WGS sequence"/>
</dbReference>
<gene>
    <name evidence="2" type="ORF">E6C64_10580</name>
</gene>
<comment type="caution">
    <text evidence="2">The sequence shown here is derived from an EMBL/GenBank/DDBJ whole genome shotgun (WGS) entry which is preliminary data.</text>
</comment>
<dbReference type="InterPro" id="IPR046548">
    <property type="entry name" value="DUF6804"/>
</dbReference>
<keyword evidence="3" id="KW-1185">Reference proteome</keyword>
<feature type="transmembrane region" description="Helical" evidence="1">
    <location>
        <begin position="62"/>
        <end position="83"/>
    </location>
</feature>
<dbReference type="Pfam" id="PF20619">
    <property type="entry name" value="DUF6804"/>
    <property type="match status" value="1"/>
</dbReference>
<dbReference type="EMBL" id="SSSM01000004">
    <property type="protein sequence ID" value="THG31034.1"/>
    <property type="molecule type" value="Genomic_DNA"/>
</dbReference>
<protein>
    <submittedName>
        <fullName evidence="2">Uncharacterized protein</fullName>
    </submittedName>
</protein>
<reference evidence="2 3" key="1">
    <citation type="submission" date="2019-04" db="EMBL/GenBank/DDBJ databases">
        <authorList>
            <person name="Jiang L."/>
        </authorList>
    </citation>
    <scope>NUCLEOTIDE SEQUENCE [LARGE SCALE GENOMIC DNA]</scope>
    <source>
        <strain evidence="2 3">YIM 131853</strain>
    </source>
</reference>
<keyword evidence="1" id="KW-0472">Membrane</keyword>
<evidence type="ECO:0000313" key="3">
    <source>
        <dbReference type="Proteomes" id="UP000309133"/>
    </source>
</evidence>
<keyword evidence="1" id="KW-0812">Transmembrane</keyword>
<evidence type="ECO:0000256" key="1">
    <source>
        <dbReference type="SAM" id="Phobius"/>
    </source>
</evidence>
<feature type="transmembrane region" description="Helical" evidence="1">
    <location>
        <begin position="40"/>
        <end position="56"/>
    </location>
</feature>
<dbReference type="OrthoDB" id="5125716at2"/>
<dbReference type="AlphaFoldDB" id="A0A4S4FLR7"/>
<proteinExistence type="predicted"/>